<feature type="compositionally biased region" description="Low complexity" evidence="3">
    <location>
        <begin position="646"/>
        <end position="658"/>
    </location>
</feature>
<dbReference type="GO" id="GO:0000027">
    <property type="term" value="P:ribosomal large subunit assembly"/>
    <property type="evidence" value="ECO:0007669"/>
    <property type="project" value="TreeGrafter"/>
</dbReference>
<evidence type="ECO:0000256" key="1">
    <source>
        <dbReference type="ARBA" id="ARBA00022741"/>
    </source>
</evidence>
<dbReference type="OrthoDB" id="5186at2759"/>
<feature type="region of interest" description="Disordered" evidence="3">
    <location>
        <begin position="421"/>
        <end position="485"/>
    </location>
</feature>
<feature type="region of interest" description="Disordered" evidence="3">
    <location>
        <begin position="1186"/>
        <end position="1220"/>
    </location>
</feature>
<keyword evidence="5" id="KW-1185">Reference proteome</keyword>
<feature type="region of interest" description="Disordered" evidence="3">
    <location>
        <begin position="974"/>
        <end position="1033"/>
    </location>
</feature>
<feature type="compositionally biased region" description="Polar residues" evidence="3">
    <location>
        <begin position="474"/>
        <end position="485"/>
    </location>
</feature>
<dbReference type="GO" id="GO:0005524">
    <property type="term" value="F:ATP binding"/>
    <property type="evidence" value="ECO:0007669"/>
    <property type="project" value="UniProtKB-KW"/>
</dbReference>
<evidence type="ECO:0000256" key="2">
    <source>
        <dbReference type="ARBA" id="ARBA00022840"/>
    </source>
</evidence>
<dbReference type="EMBL" id="PITK01001894">
    <property type="protein sequence ID" value="TBU10265.1"/>
    <property type="molecule type" value="Genomic_DNA"/>
</dbReference>
<dbReference type="VEuPathDB" id="MicrosporidiaDB:CWI38_1894p0010"/>
<dbReference type="PANTHER" id="PTHR48103:SF2">
    <property type="entry name" value="MIDASIN"/>
    <property type="match status" value="1"/>
</dbReference>
<feature type="non-terminal residue" evidence="4">
    <location>
        <position position="1527"/>
    </location>
</feature>
<dbReference type="SUPFAM" id="SSF52540">
    <property type="entry name" value="P-loop containing nucleoside triphosphate hydrolases"/>
    <property type="match status" value="1"/>
</dbReference>
<dbReference type="Proteomes" id="UP000292282">
    <property type="component" value="Unassembled WGS sequence"/>
</dbReference>
<evidence type="ECO:0000313" key="4">
    <source>
        <dbReference type="EMBL" id="TBU10265.1"/>
    </source>
</evidence>
<dbReference type="InterPro" id="IPR027417">
    <property type="entry name" value="P-loop_NTPase"/>
</dbReference>
<dbReference type="GO" id="GO:0030687">
    <property type="term" value="C:preribosome, large subunit precursor"/>
    <property type="evidence" value="ECO:0007669"/>
    <property type="project" value="TreeGrafter"/>
</dbReference>
<sequence length="1527" mass="171862">KKLKYKLSSLSISLNNKLPSIILLDEINLTPSSVIEGVNSLLDYRREISVEGFKICNYNSFIFCSCNYEGEGRKSMPRSFIDRFVVIDMESYTEEDISKIMGCYNTSDINYSRGYNEGVNDSSSVGVNDSSSVGVNDSRSSVGVNDSSSVGVNDSSSVGVNDSRSSVGVNDSSSVGVNDSSSVGVNDSSSNRCVDNTLLNNSTFNNTLLTTKPSNNTPLPTTPSNNTPLHTTNINNTPITPSNNNTPPFNIMSLRTLYNLSLRDCLKIKLLNHNYFSINNPKYFIRNNTLYIGSAILPLNLYTNTYTLLHNQLNSLETIINCYNRRIPVILLGCSRYSVIRFISYVSKHKVSYIYCYKGTDTNDLLGTYGFSKLEGDNHSDYMGVNESIGKVEGDNEKDSDYKGVNEKDIYYKGVNKSTSNYHPVSNTTDKQHPFNNTTDKQHPFNKSISNYHPVSNTTHKQHPFGDTTHKQHPFNNTTNKQHPFNNNPNSTSFTWSDSSLVTSIINGNITVINRVDLVDKGIFDRLCSLFEFNRSLYITERGFININKDTWLVSIVDDLKGVSTAMKDRCVIVELKGVTDCIDVWKMHSSVKSSNKGGDKGYVGDKGVLNISDRNNTPLDIDSNDNTPLDIDSNKNNTPLDIDSNKNNTPLSNSTSNTVNNTPLINYSSSHFYNTPLINYNSDNTPLPLSLPLYDVPFPHILDLLSNNTSYINTPLWFNNTLIEEEIKGYSFPYKVKGFNYNNIGNIPLLTVELYKILYYIPIGVNDIEKLDILINNRGSDNDMLGSDMLDSGLEGVNNKNMIEGVNNTIDSYHPFSNSNSKQQGVNNSINDYHPFSNSTSKQQGVNETNDSYHPVSNGTSKQQGVNKSIDGYHPFNNNLYTHNPVNDITLFKRSVIFLSNSVLSVCKGYSVLELKINFIKKFIGCSVKEYKKLKGIYNKLKGVENFKMYKCSSVDIIGGDIGRDILGGVNNSTNEQQGVNNSGNTYHPVNDSTNEQQGFNNSANTYHPFNHSTNTYHPFSNSNNTQHPFNKNTNTQHPFNNTPYTQHPFNNNTNTYHPFNNSTNTYHPFNHTPTLLHTTNTIPSCLTFIINIILTYNIDPLNIIRNNLINNYNDMINKYKNILYNEFIKGYKYGESNEYTFYCKEFIVIYKEYIKRIEDIEKRIESRNIKGVIEEYKRVRGVSDKDRGVSDKDKYRGVSDKDKYRGVSDKDKYRGVSDKDKYRGVSAGTYNYNPVNNLSNKQQGVTDSTNNYNPVNLNTSKQQGVTDSTNNYNPVNLNTIKQQGVNNTTMNYNPVNNFNIIDFSDWLDSYYTGLFNDIVLLGMLFKKEVLIEVNDIHRLLDYCYISSKVKGVSDKDKVKGVSDKDKCLNVTTDVQQGVNNCTNEQHPLDISTTKQHPFNNTNIDIKSLIDTLIFNTPYSYTTSVISKAIYLLYYNRGVNIEEIVLECIKGDKYIEVCDKGCNRYSKGRCVDNTPLSNSNIYNNNTGTTGTENNTSISNNNTPLSNSNIYNNTGTTGTENNTSISN</sequence>
<protein>
    <submittedName>
        <fullName evidence="4">Uncharacterized protein</fullName>
    </submittedName>
</protein>
<keyword evidence="2" id="KW-0067">ATP-binding</keyword>
<reference evidence="4 5" key="1">
    <citation type="submission" date="2017-12" db="EMBL/GenBank/DDBJ databases">
        <authorList>
            <person name="Pombert J.-F."/>
            <person name="Haag K.L."/>
            <person name="Ebert D."/>
        </authorList>
    </citation>
    <scope>NUCLEOTIDE SEQUENCE [LARGE SCALE GENOMIC DNA]</scope>
    <source>
        <strain evidence="4">IL-G-3</strain>
    </source>
</reference>
<feature type="region of interest" description="Disordered" evidence="3">
    <location>
        <begin position="838"/>
        <end position="865"/>
    </location>
</feature>
<feature type="region of interest" description="Disordered" evidence="3">
    <location>
        <begin position="1483"/>
        <end position="1527"/>
    </location>
</feature>
<feature type="region of interest" description="Disordered" evidence="3">
    <location>
        <begin position="209"/>
        <end position="242"/>
    </location>
</feature>
<dbReference type="GO" id="GO:0000055">
    <property type="term" value="P:ribosomal large subunit export from nucleus"/>
    <property type="evidence" value="ECO:0007669"/>
    <property type="project" value="TreeGrafter"/>
</dbReference>
<dbReference type="STRING" id="1176355.A0A4Q9LRU7"/>
<dbReference type="PANTHER" id="PTHR48103">
    <property type="entry name" value="MIDASIN-RELATED"/>
    <property type="match status" value="1"/>
</dbReference>
<proteinExistence type="predicted"/>
<feature type="region of interest" description="Disordered" evidence="3">
    <location>
        <begin position="122"/>
        <end position="189"/>
    </location>
</feature>
<dbReference type="GO" id="GO:0005634">
    <property type="term" value="C:nucleus"/>
    <property type="evidence" value="ECO:0007669"/>
    <property type="project" value="TreeGrafter"/>
</dbReference>
<name>A0A4Q9LRU7_9MICR</name>
<feature type="non-terminal residue" evidence="4">
    <location>
        <position position="1"/>
    </location>
</feature>
<feature type="region of interest" description="Disordered" evidence="3">
    <location>
        <begin position="615"/>
        <end position="658"/>
    </location>
</feature>
<accession>A0A4Q9LRU7</accession>
<dbReference type="Gene3D" id="3.40.50.300">
    <property type="entry name" value="P-loop containing nucleotide triphosphate hydrolases"/>
    <property type="match status" value="1"/>
</dbReference>
<evidence type="ECO:0000256" key="3">
    <source>
        <dbReference type="SAM" id="MobiDB-lite"/>
    </source>
</evidence>
<feature type="compositionally biased region" description="Polar residues" evidence="3">
    <location>
        <begin position="421"/>
        <end position="459"/>
    </location>
</feature>
<comment type="caution">
    <text evidence="4">The sequence shown here is derived from an EMBL/GenBank/DDBJ whole genome shotgun (WGS) entry which is preliminary data.</text>
</comment>
<organism evidence="4 5">
    <name type="scientific">Hamiltosporidium tvaerminnensis</name>
    <dbReference type="NCBI Taxonomy" id="1176355"/>
    <lineage>
        <taxon>Eukaryota</taxon>
        <taxon>Fungi</taxon>
        <taxon>Fungi incertae sedis</taxon>
        <taxon>Microsporidia</taxon>
        <taxon>Dubosqiidae</taxon>
        <taxon>Hamiltosporidium</taxon>
    </lineage>
</organism>
<gene>
    <name evidence="4" type="ORF">CWI38_1894p0010</name>
</gene>
<evidence type="ECO:0000313" key="5">
    <source>
        <dbReference type="Proteomes" id="UP000292282"/>
    </source>
</evidence>
<keyword evidence="1" id="KW-0547">Nucleotide-binding</keyword>